<reference evidence="1 2" key="1">
    <citation type="submission" date="2016-11" db="EMBL/GenBank/DDBJ databases">
        <title>Trade-off between light-utilization and light-protection in marine flavobacteria.</title>
        <authorList>
            <person name="Kumagai Y."/>
        </authorList>
    </citation>
    <scope>NUCLEOTIDE SEQUENCE [LARGE SCALE GENOMIC DNA]</scope>
    <source>
        <strain evidence="1 2">ATCC 700397</strain>
    </source>
</reference>
<gene>
    <name evidence="1" type="ORF">BST83_06605</name>
</gene>
<evidence type="ECO:0000313" key="2">
    <source>
        <dbReference type="Proteomes" id="UP000239522"/>
    </source>
</evidence>
<accession>A0A2S7KWE8</accession>
<dbReference type="EMBL" id="MQUA01000013">
    <property type="protein sequence ID" value="PQB06858.1"/>
    <property type="molecule type" value="Genomic_DNA"/>
</dbReference>
<sequence length="194" mass="22012">MIALGQCQSQIMAQQRMDKNTNREGLFSRIIHNERVAVKFDYFGELVLHPGISLGIDYTLSSKNWVTVHWDTELGGYWHRWNNTALFAKTSIGTRFPISYMFVDLNLGAGYMHSFPAGKIYQRSADGGVEKAPNWGHAHFMPTFSVLLGWDRSRKANLPFSIHIGAEAYLQSAVNHTFIPHVAAKVGFTYKFKK</sequence>
<proteinExistence type="predicted"/>
<organism evidence="1 2">
    <name type="scientific">Polaribacter filamentus</name>
    <dbReference type="NCBI Taxonomy" id="53483"/>
    <lineage>
        <taxon>Bacteria</taxon>
        <taxon>Pseudomonadati</taxon>
        <taxon>Bacteroidota</taxon>
        <taxon>Flavobacteriia</taxon>
        <taxon>Flavobacteriales</taxon>
        <taxon>Flavobacteriaceae</taxon>
    </lineage>
</organism>
<dbReference type="Proteomes" id="UP000239522">
    <property type="component" value="Unassembled WGS sequence"/>
</dbReference>
<comment type="caution">
    <text evidence="1">The sequence shown here is derived from an EMBL/GenBank/DDBJ whole genome shotgun (WGS) entry which is preliminary data.</text>
</comment>
<evidence type="ECO:0008006" key="3">
    <source>
        <dbReference type="Google" id="ProtNLM"/>
    </source>
</evidence>
<name>A0A2S7KWE8_9FLAO</name>
<keyword evidence="2" id="KW-1185">Reference proteome</keyword>
<evidence type="ECO:0000313" key="1">
    <source>
        <dbReference type="EMBL" id="PQB06858.1"/>
    </source>
</evidence>
<dbReference type="AlphaFoldDB" id="A0A2S7KWE8"/>
<protein>
    <recommendedName>
        <fullName evidence="3">Outer membrane protein beta-barrel domain-containing protein</fullName>
    </recommendedName>
</protein>